<name>A0A928VYD6_9CYAN</name>
<accession>A0A928VYD6</accession>
<dbReference type="InterPro" id="IPR011990">
    <property type="entry name" value="TPR-like_helical_dom_sf"/>
</dbReference>
<dbReference type="AlphaFoldDB" id="A0A928VYD6"/>
<evidence type="ECO:0000313" key="2">
    <source>
        <dbReference type="Proteomes" id="UP000621799"/>
    </source>
</evidence>
<dbReference type="SUPFAM" id="SSF48452">
    <property type="entry name" value="TPR-like"/>
    <property type="match status" value="1"/>
</dbReference>
<organism evidence="1 2">
    <name type="scientific">Zarconia navalis LEGE 11467</name>
    <dbReference type="NCBI Taxonomy" id="1828826"/>
    <lineage>
        <taxon>Bacteria</taxon>
        <taxon>Bacillati</taxon>
        <taxon>Cyanobacteriota</taxon>
        <taxon>Cyanophyceae</taxon>
        <taxon>Oscillatoriophycideae</taxon>
        <taxon>Oscillatoriales</taxon>
        <taxon>Oscillatoriales incertae sedis</taxon>
        <taxon>Zarconia</taxon>
        <taxon>Zarconia navalis</taxon>
    </lineage>
</organism>
<dbReference type="SUPFAM" id="SSF81901">
    <property type="entry name" value="HCP-like"/>
    <property type="match status" value="1"/>
</dbReference>
<evidence type="ECO:0000313" key="1">
    <source>
        <dbReference type="EMBL" id="MBE9041072.1"/>
    </source>
</evidence>
<dbReference type="Proteomes" id="UP000621799">
    <property type="component" value="Unassembled WGS sequence"/>
</dbReference>
<protein>
    <submittedName>
        <fullName evidence="1">Tetratricopeptide repeat protein</fullName>
    </submittedName>
</protein>
<comment type="caution">
    <text evidence="1">The sequence shown here is derived from an EMBL/GenBank/DDBJ whole genome shotgun (WGS) entry which is preliminary data.</text>
</comment>
<reference evidence="1" key="1">
    <citation type="submission" date="2020-10" db="EMBL/GenBank/DDBJ databases">
        <authorList>
            <person name="Castelo-Branco R."/>
            <person name="Eusebio N."/>
            <person name="Adriana R."/>
            <person name="Vieira A."/>
            <person name="Brugerolle De Fraissinette N."/>
            <person name="Rezende De Castro R."/>
            <person name="Schneider M.P."/>
            <person name="Vasconcelos V."/>
            <person name="Leao P.N."/>
        </authorList>
    </citation>
    <scope>NUCLEOTIDE SEQUENCE</scope>
    <source>
        <strain evidence="1">LEGE 11467</strain>
    </source>
</reference>
<dbReference type="PANTHER" id="PTHR45588:SF1">
    <property type="entry name" value="WW DOMAIN-CONTAINING PROTEIN"/>
    <property type="match status" value="1"/>
</dbReference>
<gene>
    <name evidence="1" type="ORF">IQ235_09805</name>
</gene>
<dbReference type="PANTHER" id="PTHR45588">
    <property type="entry name" value="TPR DOMAIN-CONTAINING PROTEIN"/>
    <property type="match status" value="1"/>
</dbReference>
<dbReference type="EMBL" id="JADEXN010000148">
    <property type="protein sequence ID" value="MBE9041072.1"/>
    <property type="molecule type" value="Genomic_DNA"/>
</dbReference>
<keyword evidence="2" id="KW-1185">Reference proteome</keyword>
<dbReference type="Gene3D" id="1.25.40.10">
    <property type="entry name" value="Tetratricopeptide repeat domain"/>
    <property type="match status" value="2"/>
</dbReference>
<proteinExistence type="predicted"/>
<sequence>MISAGICLSIGLLVSLHSPVLGIGSAVVTTPNHLGTHHHPITTSSPQAQKDFDRGLILAFAFNHAEAWEAFEKATQSDRNCAMCYWGMALVLGPNINTPMDAQAVEPAYETIQKALQLAEGTSDAEQDYMSALAIRYTPEAKDDRAALDLAYAHAMEALSQRYPEDVDAATLFAEALMNTMPWDYWMQDGQPKPETQKILTALESVLDREPTHPGANHYYIHAVEAVNPYKAESAADRLRDLNLDAGHLVHMPSHIYVRIGRYHDATVVNERAIDIDEAYIAREKPKGIYPGLYYPHNIHFLWFGASMEGRSQVALDAARKLVAQVSPEAVRAAPFLEQFLPVPLFTLVQFGQWEAILDEPQPPSEFFYSTAMWHYARGLALARLEHLDEARTEATGLAATIDTGELIDDAVPFASLVQIADTLLRGEVAGLEGKSSQMLQEFQTAVELQDSIPYMEPPFWYYPTRHTLGAALLEEGRASEAETIYREDLAQNPENGRSLFGLAQSLESQGAMEEAAAVRQRFEIAWAHADIELRVSRF</sequence>